<dbReference type="RefSeq" id="WP_183488578.1">
    <property type="nucleotide sequence ID" value="NZ_JBHUOV010000007.1"/>
</dbReference>
<accession>A0ABW5WPJ3</accession>
<reference evidence="2" key="1">
    <citation type="journal article" date="2019" name="Int. J. Syst. Evol. Microbiol.">
        <title>The Global Catalogue of Microorganisms (GCM) 10K type strain sequencing project: providing services to taxonomists for standard genome sequencing and annotation.</title>
        <authorList>
            <consortium name="The Broad Institute Genomics Platform"/>
            <consortium name="The Broad Institute Genome Sequencing Center for Infectious Disease"/>
            <person name="Wu L."/>
            <person name="Ma J."/>
        </authorList>
    </citation>
    <scope>NUCLEOTIDE SEQUENCE [LARGE SCALE GENOMIC DNA]</scope>
    <source>
        <strain evidence="2">KCTC 32141</strain>
    </source>
</reference>
<keyword evidence="2" id="KW-1185">Reference proteome</keyword>
<dbReference type="SUPFAM" id="SSF109854">
    <property type="entry name" value="DinB/YfiT-like putative metalloenzymes"/>
    <property type="match status" value="1"/>
</dbReference>
<organism evidence="1 2">
    <name type="scientific">Lacinutrix iliipiscaria</name>
    <dbReference type="NCBI Taxonomy" id="1230532"/>
    <lineage>
        <taxon>Bacteria</taxon>
        <taxon>Pseudomonadati</taxon>
        <taxon>Bacteroidota</taxon>
        <taxon>Flavobacteriia</taxon>
        <taxon>Flavobacteriales</taxon>
        <taxon>Flavobacteriaceae</taxon>
        <taxon>Lacinutrix</taxon>
    </lineage>
</organism>
<dbReference type="Proteomes" id="UP001597533">
    <property type="component" value="Unassembled WGS sequence"/>
</dbReference>
<protein>
    <recommendedName>
        <fullName evidence="3">DinB family protein</fullName>
    </recommendedName>
</protein>
<proteinExistence type="predicted"/>
<dbReference type="Gene3D" id="1.20.120.450">
    <property type="entry name" value="dinb family like domain"/>
    <property type="match status" value="1"/>
</dbReference>
<comment type="caution">
    <text evidence="1">The sequence shown here is derived from an EMBL/GenBank/DDBJ whole genome shotgun (WGS) entry which is preliminary data.</text>
</comment>
<evidence type="ECO:0008006" key="3">
    <source>
        <dbReference type="Google" id="ProtNLM"/>
    </source>
</evidence>
<sequence>MKVTLFIFTMFMSSILFSQNEGDKIPYYEIPDYSESYTAGTVAARQIDGLGFRFYWASEGLTEKDLAFKPNDSVRTTGETIDHIYDLSKIIVNATLKKPNSRGEEDHLTIEAKRKQTLINLKRAADILRVSEDLSQFKIIFGEREIPFWNNINGPIADAIWHSGQIASFRRTTGNPINPNISHFNGTVKK</sequence>
<name>A0ABW5WPJ3_9FLAO</name>
<evidence type="ECO:0000313" key="2">
    <source>
        <dbReference type="Proteomes" id="UP001597533"/>
    </source>
</evidence>
<dbReference type="InterPro" id="IPR034660">
    <property type="entry name" value="DinB/YfiT-like"/>
</dbReference>
<evidence type="ECO:0000313" key="1">
    <source>
        <dbReference type="EMBL" id="MFD2824209.1"/>
    </source>
</evidence>
<dbReference type="EMBL" id="JBHUOV010000007">
    <property type="protein sequence ID" value="MFD2824209.1"/>
    <property type="molecule type" value="Genomic_DNA"/>
</dbReference>
<gene>
    <name evidence="1" type="ORF">ACFS5M_11060</name>
</gene>